<keyword evidence="4" id="KW-1185">Reference proteome</keyword>
<dbReference type="Pfam" id="PF02875">
    <property type="entry name" value="Mur_ligase_C"/>
    <property type="match status" value="1"/>
</dbReference>
<sequence length="541" mass="56813">MARWFVDRQPQRGIPSVSLRRLLPEARFVGCPDWEVSGCTDDHRRLDPGQVFVAIRDARYDGQAFVGEALDRGAAGVVVESHCPEAGRLQVIVDDARTAHARICQALAGDPSRQMATIGVTGTFGKTIAGLFARSILEAAGRRCGLIGALEWSDGLASRPLGAGFGQPGLVGPDMASAGRGGTAARLKTPGKGPWPGGAAGLAAILSYMVDQGCAAGIVEASAGALEARCFEGVEFQAAIATDVGLPRGMPEEVALRNRRAKARLFRQVAPGGLAVVNADDPHAEILGGVNLDARRVSYGMGQPTAADVWGRIDRMDASGTRFLLHGFSRPVPVELRLIGPRHVGHALAAAALALAMDIDRDAVVAGLEAVANVAGHLESIDEGQDFEVRVDAASAATPLAHALAALRAVSAGQTHLVLSGEGHQAPHDRRALAEAAERGADRVLLTLGNPRTEAPQEILDDMLGGFRRPGKVRVLPDRRAAIEAALADARPGDAVLISGKGRNAYQILADRVVPFDDFAIARAWLRARRAVCPTGVRRPA</sequence>
<evidence type="ECO:0000313" key="3">
    <source>
        <dbReference type="EMBL" id="QEH35670.1"/>
    </source>
</evidence>
<proteinExistence type="predicted"/>
<dbReference type="PANTHER" id="PTHR23135">
    <property type="entry name" value="MUR LIGASE FAMILY MEMBER"/>
    <property type="match status" value="1"/>
</dbReference>
<dbReference type="Proteomes" id="UP000324233">
    <property type="component" value="Chromosome"/>
</dbReference>
<dbReference type="Pfam" id="PF08245">
    <property type="entry name" value="Mur_ligase_M"/>
    <property type="match status" value="1"/>
</dbReference>
<dbReference type="SUPFAM" id="SSF53244">
    <property type="entry name" value="MurD-like peptide ligases, peptide-binding domain"/>
    <property type="match status" value="1"/>
</dbReference>
<dbReference type="RefSeq" id="WP_148595444.1">
    <property type="nucleotide sequence ID" value="NZ_CP042997.1"/>
</dbReference>
<protein>
    <submittedName>
        <fullName evidence="3">MurE-like ligase</fullName>
        <ecNumber evidence="3">6.3.2.37</ecNumber>
    </submittedName>
</protein>
<dbReference type="KEGG" id="agv:OJF2_42250"/>
<dbReference type="InterPro" id="IPR036615">
    <property type="entry name" value="Mur_ligase_C_dom_sf"/>
</dbReference>
<dbReference type="InterPro" id="IPR004101">
    <property type="entry name" value="Mur_ligase_C"/>
</dbReference>
<dbReference type="Gene3D" id="3.40.1190.10">
    <property type="entry name" value="Mur-like, catalytic domain"/>
    <property type="match status" value="1"/>
</dbReference>
<dbReference type="InterPro" id="IPR036565">
    <property type="entry name" value="Mur-like_cat_sf"/>
</dbReference>
<gene>
    <name evidence="3" type="ORF">OJF2_42250</name>
</gene>
<name>A0A5B9W6R5_9BACT</name>
<dbReference type="GO" id="GO:0005524">
    <property type="term" value="F:ATP binding"/>
    <property type="evidence" value="ECO:0007669"/>
    <property type="project" value="InterPro"/>
</dbReference>
<dbReference type="OrthoDB" id="9800958at2"/>
<dbReference type="Gene3D" id="3.90.190.20">
    <property type="entry name" value="Mur ligase, C-terminal domain"/>
    <property type="match status" value="1"/>
</dbReference>
<dbReference type="PANTHER" id="PTHR23135:SF4">
    <property type="entry name" value="UDP-N-ACETYLMURAMOYL-L-ALANYL-D-GLUTAMATE--2,6-DIAMINOPIMELATE LIGASE MURE HOMOLOG, CHLOROPLASTIC"/>
    <property type="match status" value="1"/>
</dbReference>
<evidence type="ECO:0000259" key="1">
    <source>
        <dbReference type="Pfam" id="PF02875"/>
    </source>
</evidence>
<feature type="domain" description="Mur ligase C-terminal" evidence="1">
    <location>
        <begin position="379"/>
        <end position="502"/>
    </location>
</feature>
<dbReference type="GO" id="GO:0102195">
    <property type="term" value="F:UDP-N-acetylmuramoyl-L-alanyl-D-glutamate--D-lysine ligase activity"/>
    <property type="evidence" value="ECO:0007669"/>
    <property type="project" value="UniProtKB-EC"/>
</dbReference>
<dbReference type="AlphaFoldDB" id="A0A5B9W6R5"/>
<reference evidence="3 4" key="1">
    <citation type="submission" date="2019-08" db="EMBL/GenBank/DDBJ databases">
        <title>Deep-cultivation of Planctomycetes and their phenomic and genomic characterization uncovers novel biology.</title>
        <authorList>
            <person name="Wiegand S."/>
            <person name="Jogler M."/>
            <person name="Boedeker C."/>
            <person name="Pinto D."/>
            <person name="Vollmers J."/>
            <person name="Rivas-Marin E."/>
            <person name="Kohn T."/>
            <person name="Peeters S.H."/>
            <person name="Heuer A."/>
            <person name="Rast P."/>
            <person name="Oberbeckmann S."/>
            <person name="Bunk B."/>
            <person name="Jeske O."/>
            <person name="Meyerdierks A."/>
            <person name="Storesund J.E."/>
            <person name="Kallscheuer N."/>
            <person name="Luecker S."/>
            <person name="Lage O.M."/>
            <person name="Pohl T."/>
            <person name="Merkel B.J."/>
            <person name="Hornburger P."/>
            <person name="Mueller R.-W."/>
            <person name="Bruemmer F."/>
            <person name="Labrenz M."/>
            <person name="Spormann A.M."/>
            <person name="Op den Camp H."/>
            <person name="Overmann J."/>
            <person name="Amann R."/>
            <person name="Jetten M.S.M."/>
            <person name="Mascher T."/>
            <person name="Medema M.H."/>
            <person name="Devos D.P."/>
            <person name="Kaster A.-K."/>
            <person name="Ovreas L."/>
            <person name="Rohde M."/>
            <person name="Galperin M.Y."/>
            <person name="Jogler C."/>
        </authorList>
    </citation>
    <scope>NUCLEOTIDE SEQUENCE [LARGE SCALE GENOMIC DNA]</scope>
    <source>
        <strain evidence="3 4">OJF2</strain>
    </source>
</reference>
<keyword evidence="3" id="KW-0436">Ligase</keyword>
<dbReference type="Gene3D" id="3.40.1390.10">
    <property type="entry name" value="MurE/MurF, N-terminal domain"/>
    <property type="match status" value="1"/>
</dbReference>
<feature type="domain" description="Mur ligase central" evidence="2">
    <location>
        <begin position="200"/>
        <end position="354"/>
    </location>
</feature>
<organism evidence="3 4">
    <name type="scientific">Aquisphaera giovannonii</name>
    <dbReference type="NCBI Taxonomy" id="406548"/>
    <lineage>
        <taxon>Bacteria</taxon>
        <taxon>Pseudomonadati</taxon>
        <taxon>Planctomycetota</taxon>
        <taxon>Planctomycetia</taxon>
        <taxon>Isosphaerales</taxon>
        <taxon>Isosphaeraceae</taxon>
        <taxon>Aquisphaera</taxon>
    </lineage>
</organism>
<dbReference type="EC" id="6.3.2.37" evidence="3"/>
<dbReference type="InterPro" id="IPR013221">
    <property type="entry name" value="Mur_ligase_cen"/>
</dbReference>
<evidence type="ECO:0000313" key="4">
    <source>
        <dbReference type="Proteomes" id="UP000324233"/>
    </source>
</evidence>
<evidence type="ECO:0000259" key="2">
    <source>
        <dbReference type="Pfam" id="PF08245"/>
    </source>
</evidence>
<dbReference type="SUPFAM" id="SSF63418">
    <property type="entry name" value="MurE/MurF N-terminal domain"/>
    <property type="match status" value="1"/>
</dbReference>
<dbReference type="SUPFAM" id="SSF53623">
    <property type="entry name" value="MurD-like peptide ligases, catalytic domain"/>
    <property type="match status" value="1"/>
</dbReference>
<accession>A0A5B9W6R5</accession>
<dbReference type="EMBL" id="CP042997">
    <property type="protein sequence ID" value="QEH35670.1"/>
    <property type="molecule type" value="Genomic_DNA"/>
</dbReference>
<dbReference type="InterPro" id="IPR035911">
    <property type="entry name" value="MurE/MurF_N"/>
</dbReference>